<protein>
    <submittedName>
        <fullName evidence="1">Uncharacterized protein</fullName>
    </submittedName>
</protein>
<sequence>MKNYIGVAAALAVVGIFFYGQNLNLNLPLLNGLNGLNDLNLNLNLSPADPVTAAAWNTFDQYRKYAAEGNLEGVISISHQLSETCRNPESREECNRLMTNVAEFTKEFRQTDFKNAYYDEKQIALVSDPVETADGKAEVQIILFFTRRETGEPKTLGMRFCFKSKSEDNKSCFNSDPATRDLDDNGWWDSVESLFYK</sequence>
<dbReference type="AlphaFoldDB" id="A0A1G2T1V6"/>
<evidence type="ECO:0000313" key="2">
    <source>
        <dbReference type="Proteomes" id="UP000178612"/>
    </source>
</evidence>
<organism evidence="1 2">
    <name type="scientific">Candidatus Zambryskibacteria bacterium RIFCSPHIGHO2_01_FULL_49_18</name>
    <dbReference type="NCBI Taxonomy" id="1802740"/>
    <lineage>
        <taxon>Bacteria</taxon>
        <taxon>Candidatus Zambryskiibacteriota</taxon>
    </lineage>
</organism>
<proteinExistence type="predicted"/>
<accession>A0A1G2T1V6</accession>
<dbReference type="Proteomes" id="UP000178612">
    <property type="component" value="Unassembled WGS sequence"/>
</dbReference>
<gene>
    <name evidence="1" type="ORF">A2758_02280</name>
</gene>
<comment type="caution">
    <text evidence="1">The sequence shown here is derived from an EMBL/GenBank/DDBJ whole genome shotgun (WGS) entry which is preliminary data.</text>
</comment>
<dbReference type="EMBL" id="MHVJ01000013">
    <property type="protein sequence ID" value="OHA91270.1"/>
    <property type="molecule type" value="Genomic_DNA"/>
</dbReference>
<name>A0A1G2T1V6_9BACT</name>
<reference evidence="1 2" key="1">
    <citation type="journal article" date="2016" name="Nat. Commun.">
        <title>Thousands of microbial genomes shed light on interconnected biogeochemical processes in an aquifer system.</title>
        <authorList>
            <person name="Anantharaman K."/>
            <person name="Brown C.T."/>
            <person name="Hug L.A."/>
            <person name="Sharon I."/>
            <person name="Castelle C.J."/>
            <person name="Probst A.J."/>
            <person name="Thomas B.C."/>
            <person name="Singh A."/>
            <person name="Wilkins M.J."/>
            <person name="Karaoz U."/>
            <person name="Brodie E.L."/>
            <person name="Williams K.H."/>
            <person name="Hubbard S.S."/>
            <person name="Banfield J.F."/>
        </authorList>
    </citation>
    <scope>NUCLEOTIDE SEQUENCE [LARGE SCALE GENOMIC DNA]</scope>
</reference>
<evidence type="ECO:0000313" key="1">
    <source>
        <dbReference type="EMBL" id="OHA91270.1"/>
    </source>
</evidence>